<dbReference type="Proteomes" id="UP001157502">
    <property type="component" value="Chromosome 16"/>
</dbReference>
<proteinExistence type="predicted"/>
<sequence length="469" mass="50829">MVSLAVLNISLLVACCRVVWTQGPMPAPALSIQRPPSGNKFELFSNVELICSPPSSAPYPIAVSFGRGNATQSAIFTSTIEASTKVKFTTVVIEANKGIYVCWYSGRRSGELSDISNPVNVLISPLPRPWLVVPPFIPIGGNYTVHCQTFSGLPNKTLSLYFRVLPVTKGKENFDHWGSVDLPDKYDRIILERKLVDATESFEFACRLEIKDINQNMYHSPLSNPLPAIAEEAPIRLVPENQGSKCLGQLVAQVRGSWGPVCDSGAADYRKNMAMGRVVCRELGCGTRWSVEKTQDIGVANYSLGSISCQGDELRLRDCAILTVHQVCPTGQGLAVVCSDALPTPQILVTGYGAVSRIRVSDEHSLEISCMFAAPWFGTRQVYVYLKHNSGSSVDTIYSRNLVSGETMTYTLPAPVKSGEYTCSVEERVVGVTIVVSKWPSVGLIVAGVFACLIGAAILGTMCFCAKKA</sequence>
<protein>
    <submittedName>
        <fullName evidence="1">Uncharacterized protein</fullName>
    </submittedName>
</protein>
<comment type="caution">
    <text evidence="1">The sequence shown here is derived from an EMBL/GenBank/DDBJ whole genome shotgun (WGS) entry which is preliminary data.</text>
</comment>
<reference evidence="1" key="1">
    <citation type="submission" date="2021-05" db="EMBL/GenBank/DDBJ databases">
        <authorList>
            <person name="Pan Q."/>
            <person name="Jouanno E."/>
            <person name="Zahm M."/>
            <person name="Klopp C."/>
            <person name="Cabau C."/>
            <person name="Louis A."/>
            <person name="Berthelot C."/>
            <person name="Parey E."/>
            <person name="Roest Crollius H."/>
            <person name="Montfort J."/>
            <person name="Robinson-Rechavi M."/>
            <person name="Bouchez O."/>
            <person name="Lampietro C."/>
            <person name="Lopez Roques C."/>
            <person name="Donnadieu C."/>
            <person name="Postlethwait J."/>
            <person name="Bobe J."/>
            <person name="Dillon D."/>
            <person name="Chandos A."/>
            <person name="von Hippel F."/>
            <person name="Guiguen Y."/>
        </authorList>
    </citation>
    <scope>NUCLEOTIDE SEQUENCE</scope>
    <source>
        <strain evidence="1">YG-Jan2019</strain>
    </source>
</reference>
<keyword evidence="2" id="KW-1185">Reference proteome</keyword>
<name>A0ACC2G7U8_DALPE</name>
<organism evidence="1 2">
    <name type="scientific">Dallia pectoralis</name>
    <name type="common">Alaska blackfish</name>
    <dbReference type="NCBI Taxonomy" id="75939"/>
    <lineage>
        <taxon>Eukaryota</taxon>
        <taxon>Metazoa</taxon>
        <taxon>Chordata</taxon>
        <taxon>Craniata</taxon>
        <taxon>Vertebrata</taxon>
        <taxon>Euteleostomi</taxon>
        <taxon>Actinopterygii</taxon>
        <taxon>Neopterygii</taxon>
        <taxon>Teleostei</taxon>
        <taxon>Protacanthopterygii</taxon>
        <taxon>Esociformes</taxon>
        <taxon>Umbridae</taxon>
        <taxon>Dallia</taxon>
    </lineage>
</organism>
<evidence type="ECO:0000313" key="1">
    <source>
        <dbReference type="EMBL" id="KAJ7999632.1"/>
    </source>
</evidence>
<evidence type="ECO:0000313" key="2">
    <source>
        <dbReference type="Proteomes" id="UP001157502"/>
    </source>
</evidence>
<gene>
    <name evidence="1" type="ORF">DPEC_G00196420</name>
</gene>
<dbReference type="EMBL" id="CM055743">
    <property type="protein sequence ID" value="KAJ7999632.1"/>
    <property type="molecule type" value="Genomic_DNA"/>
</dbReference>
<accession>A0ACC2G7U8</accession>